<organism evidence="1 2">
    <name type="scientific">Escherichia coli</name>
    <dbReference type="NCBI Taxonomy" id="562"/>
    <lineage>
        <taxon>Bacteria</taxon>
        <taxon>Pseudomonadati</taxon>
        <taxon>Pseudomonadota</taxon>
        <taxon>Gammaproteobacteria</taxon>
        <taxon>Enterobacterales</taxon>
        <taxon>Enterobacteriaceae</taxon>
        <taxon>Escherichia</taxon>
    </lineage>
</organism>
<evidence type="ECO:0000313" key="2">
    <source>
        <dbReference type="Proteomes" id="UP000254428"/>
    </source>
</evidence>
<proteinExistence type="predicted"/>
<evidence type="ECO:0008006" key="3">
    <source>
        <dbReference type="Google" id="ProtNLM"/>
    </source>
</evidence>
<protein>
    <recommendedName>
        <fullName evidence="3">Inositol monophosphatase</fullName>
    </recommendedName>
</protein>
<accession>A0A376P818</accession>
<sequence length="119" mass="13446">MRTQDTRLAPKLQAMLDFYLRARASQARTTKPENAGPLYFIVDDCYRVDFTPHGLALYTLTPHGNSLLAYYNSPVSLFAAMLTHRTAGGCASLSEYTTEFNRLSALFSQEWQRVTGYQP</sequence>
<name>A0A376P818_ECOLX</name>
<evidence type="ECO:0000313" key="1">
    <source>
        <dbReference type="EMBL" id="STH74436.1"/>
    </source>
</evidence>
<dbReference type="Proteomes" id="UP000254428">
    <property type="component" value="Unassembled WGS sequence"/>
</dbReference>
<reference evidence="1 2" key="1">
    <citation type="submission" date="2018-06" db="EMBL/GenBank/DDBJ databases">
        <authorList>
            <consortium name="Pathogen Informatics"/>
            <person name="Doyle S."/>
        </authorList>
    </citation>
    <scope>NUCLEOTIDE SEQUENCE [LARGE SCALE GENOMIC DNA]</scope>
    <source>
        <strain evidence="1 2">NCTC11341</strain>
    </source>
</reference>
<dbReference type="AlphaFoldDB" id="A0A376P818"/>
<gene>
    <name evidence="1" type="ORF">NCTC11341_06182</name>
</gene>
<dbReference type="EMBL" id="UGBT01000002">
    <property type="protein sequence ID" value="STH74436.1"/>
    <property type="molecule type" value="Genomic_DNA"/>
</dbReference>